<gene>
    <name evidence="3" type="ORF">AhaeAN43_15205</name>
    <name evidence="2" type="ORF">GPS52_06325</name>
</gene>
<proteinExistence type="predicted"/>
<dbReference type="Proteomes" id="UP000463868">
    <property type="component" value="Chromosome"/>
</dbReference>
<organism evidence="2 4">
    <name type="scientific">Acinetobacter haemolyticus</name>
    <dbReference type="NCBI Taxonomy" id="29430"/>
    <lineage>
        <taxon>Bacteria</taxon>
        <taxon>Pseudomonadati</taxon>
        <taxon>Pseudomonadota</taxon>
        <taxon>Gammaproteobacteria</taxon>
        <taxon>Moraxellales</taxon>
        <taxon>Moraxellaceae</taxon>
        <taxon>Acinetobacter</taxon>
    </lineage>
</organism>
<dbReference type="OrthoDB" id="6711459at2"/>
<dbReference type="KEGG" id="ahl:AHTJS_15165"/>
<dbReference type="STRING" id="29430.AHTJS_15165"/>
<feature type="transmembrane region" description="Helical" evidence="1">
    <location>
        <begin position="5"/>
        <end position="24"/>
    </location>
</feature>
<evidence type="ECO:0000313" key="2">
    <source>
        <dbReference type="EMBL" id="NAR73113.1"/>
    </source>
</evidence>
<evidence type="ECO:0000313" key="4">
    <source>
        <dbReference type="Proteomes" id="UP000451048"/>
    </source>
</evidence>
<reference evidence="2 4" key="2">
    <citation type="submission" date="2019-12" db="EMBL/GenBank/DDBJ databases">
        <title>Acinetobacter haemolyticus comparative genomics.</title>
        <authorList>
            <person name="Castro-Jaimes S."/>
            <person name="Bello-Lopez E."/>
            <person name="Velazquez-Acosta C."/>
            <person name="Volkow-Fernandez P."/>
            <person name="Lozano-Zarain P."/>
            <person name="Castillo Ramirez S."/>
            <person name="Cevallos M.A."/>
        </authorList>
    </citation>
    <scope>NUCLEOTIDE SEQUENCE [LARGE SCALE GENOMIC DNA]</scope>
    <source>
        <strain evidence="2 4">AN10</strain>
    </source>
</reference>
<keyword evidence="1" id="KW-1133">Transmembrane helix</keyword>
<name>A0A1L6KR42_ACIHA</name>
<keyword evidence="1" id="KW-0472">Membrane</keyword>
<dbReference type="AlphaFoldDB" id="A0A1L6KR42"/>
<dbReference type="EMBL" id="WTTO01000013">
    <property type="protein sequence ID" value="NAR73113.1"/>
    <property type="molecule type" value="Genomic_DNA"/>
</dbReference>
<sequence>MKHLLLRYVLISLFLFAIFAVLSYGYGHGYAYLYWRDWQLQSSVWGLIALFIIISLLAQSFWLLGKRYFVREQRKKEIALHFKDLHPYEQLGVVWLLDAAKDQQVFIERVYAQSGLLNHIVAAQFDYKNGNYDAALQHLEQSAPVAFELAELQRIDIFLAQQQEEKALTHLEFLTQHQLSPWLLQIETAYQQRITALWGKLALQRPWLFLQATQYGLLDAEHRDLWLQQLLIKFDQASVDDLAALQQRYLALQNEIQTRPYTSKVLWLKLLARMPEMSIQHEQLALHLLQEHFDPEVFYLWFQQQLLKQIPDYADVEQRILLFEQRYAGVPMLSFAKWHIYVATDRQQEAEQLLTLYPDNILMSYLRIKSVLGDNFDLIKQLNLIFENDVNFLNFKL</sequence>
<evidence type="ECO:0000313" key="5">
    <source>
        <dbReference type="Proteomes" id="UP000463868"/>
    </source>
</evidence>
<evidence type="ECO:0000313" key="3">
    <source>
        <dbReference type="EMBL" id="QHI14608.1"/>
    </source>
</evidence>
<dbReference type="EMBL" id="CP031976">
    <property type="protein sequence ID" value="QHI14608.1"/>
    <property type="molecule type" value="Genomic_DNA"/>
</dbReference>
<dbReference type="Proteomes" id="UP000451048">
    <property type="component" value="Unassembled WGS sequence"/>
</dbReference>
<dbReference type="RefSeq" id="WP_005087942.1">
    <property type="nucleotide sequence ID" value="NZ_BKQF01000006.1"/>
</dbReference>
<keyword evidence="1" id="KW-0812">Transmembrane</keyword>
<feature type="transmembrane region" description="Helical" evidence="1">
    <location>
        <begin position="44"/>
        <end position="65"/>
    </location>
</feature>
<reference evidence="3 5" key="1">
    <citation type="submission" date="2018-08" db="EMBL/GenBank/DDBJ databases">
        <title>Analysis of the genomic diversity of Mexican Acinetobacter haemolyticus clinical isolates.</title>
        <authorList>
            <person name="Castro-Jaimes S."/>
            <person name="Cevallos M.A."/>
        </authorList>
    </citation>
    <scope>NUCLEOTIDE SEQUENCE [LARGE SCALE GENOMIC DNA]</scope>
    <source>
        <strain evidence="3 5">AN43</strain>
    </source>
</reference>
<protein>
    <submittedName>
        <fullName evidence="2">Heme biosynthesis protein HemY</fullName>
    </submittedName>
</protein>
<evidence type="ECO:0000256" key="1">
    <source>
        <dbReference type="SAM" id="Phobius"/>
    </source>
</evidence>
<accession>A0A1L6KR42</accession>